<evidence type="ECO:0000256" key="4">
    <source>
        <dbReference type="ARBA" id="ARBA00022806"/>
    </source>
</evidence>
<dbReference type="GO" id="GO:0043138">
    <property type="term" value="F:3'-5' DNA helicase activity"/>
    <property type="evidence" value="ECO:0007669"/>
    <property type="project" value="UniProtKB-EC"/>
</dbReference>
<dbReference type="GO" id="GO:0000725">
    <property type="term" value="P:recombinational repair"/>
    <property type="evidence" value="ECO:0007669"/>
    <property type="project" value="TreeGrafter"/>
</dbReference>
<evidence type="ECO:0000256" key="10">
    <source>
        <dbReference type="ARBA" id="ARBA00034923"/>
    </source>
</evidence>
<reference evidence="14 15" key="1">
    <citation type="submission" date="2020-04" db="EMBL/GenBank/DDBJ databases">
        <title>Acinetobacter Taxon 24.</title>
        <authorList>
            <person name="Nemec A."/>
            <person name="Radolfova-Krizova L."/>
            <person name="Higgins P.G."/>
            <person name="Spanelova P."/>
        </authorList>
    </citation>
    <scope>NUCLEOTIDE SEQUENCE [LARGE SCALE GENOMIC DNA]</scope>
    <source>
        <strain evidence="14 15">ANC 4280</strain>
    </source>
</reference>
<gene>
    <name evidence="14" type="ORF">HLH11_13275</name>
</gene>
<dbReference type="EMBL" id="JABERH010000031">
    <property type="protein sequence ID" value="NNH39589.1"/>
    <property type="molecule type" value="Genomic_DNA"/>
</dbReference>
<feature type="binding site" evidence="12">
    <location>
        <begin position="34"/>
        <end position="41"/>
    </location>
    <ligand>
        <name>ATP</name>
        <dbReference type="ChEBI" id="CHEBI:30616"/>
    </ligand>
</feature>
<name>A0A8E4F9S3_9GAMM</name>
<feature type="domain" description="UvrD-like helicase ATP-binding" evidence="13">
    <location>
        <begin position="13"/>
        <end position="290"/>
    </location>
</feature>
<dbReference type="InterPro" id="IPR013986">
    <property type="entry name" value="DExx_box_DNA_helicase_dom_sf"/>
</dbReference>
<dbReference type="PROSITE" id="PS51198">
    <property type="entry name" value="UVRD_HELICASE_ATP_BIND"/>
    <property type="match status" value="1"/>
</dbReference>
<evidence type="ECO:0000256" key="5">
    <source>
        <dbReference type="ARBA" id="ARBA00022840"/>
    </source>
</evidence>
<dbReference type="AlphaFoldDB" id="A0A8E4F9S3"/>
<evidence type="ECO:0000259" key="13">
    <source>
        <dbReference type="PROSITE" id="PS51198"/>
    </source>
</evidence>
<dbReference type="Pfam" id="PF00580">
    <property type="entry name" value="UvrD-helicase"/>
    <property type="match status" value="1"/>
</dbReference>
<dbReference type="CDD" id="cd17932">
    <property type="entry name" value="DEXQc_UvrD"/>
    <property type="match status" value="1"/>
</dbReference>
<organism evidence="14 15">
    <name type="scientific">Acinetobacter terrae</name>
    <dbReference type="NCBI Taxonomy" id="2731247"/>
    <lineage>
        <taxon>Bacteria</taxon>
        <taxon>Pseudomonadati</taxon>
        <taxon>Pseudomonadota</taxon>
        <taxon>Gammaproteobacteria</taxon>
        <taxon>Moraxellales</taxon>
        <taxon>Moraxellaceae</taxon>
        <taxon>Acinetobacter</taxon>
        <taxon>Acinetobacter Taxon 24</taxon>
    </lineage>
</organism>
<evidence type="ECO:0000256" key="8">
    <source>
        <dbReference type="ARBA" id="ARBA00034617"/>
    </source>
</evidence>
<evidence type="ECO:0000256" key="9">
    <source>
        <dbReference type="ARBA" id="ARBA00034808"/>
    </source>
</evidence>
<comment type="caution">
    <text evidence="14">The sequence shown here is derived from an EMBL/GenBank/DDBJ whole genome shotgun (WGS) entry which is preliminary data.</text>
</comment>
<keyword evidence="2 12" id="KW-0547">Nucleotide-binding</keyword>
<dbReference type="GO" id="GO:0003677">
    <property type="term" value="F:DNA binding"/>
    <property type="evidence" value="ECO:0007669"/>
    <property type="project" value="UniProtKB-KW"/>
</dbReference>
<keyword evidence="3 12" id="KW-0378">Hydrolase</keyword>
<evidence type="ECO:0000256" key="6">
    <source>
        <dbReference type="ARBA" id="ARBA00023125"/>
    </source>
</evidence>
<evidence type="ECO:0000313" key="15">
    <source>
        <dbReference type="Proteomes" id="UP000532147"/>
    </source>
</evidence>
<dbReference type="SUPFAM" id="SSF52540">
    <property type="entry name" value="P-loop containing nucleoside triphosphate hydrolases"/>
    <property type="match status" value="1"/>
</dbReference>
<dbReference type="EC" id="5.6.2.4" evidence="9"/>
<dbReference type="Proteomes" id="UP000532147">
    <property type="component" value="Unassembled WGS sequence"/>
</dbReference>
<evidence type="ECO:0000256" key="1">
    <source>
        <dbReference type="ARBA" id="ARBA00009922"/>
    </source>
</evidence>
<sequence length="590" mass="67633">MSNYLAFKNALTELEKNKEQFDAVNCKSHCVVLAGPGSGKTKTLTTAIARTLLEEVVAPRAIACITYNNECALELETRLIKLGVTADSLNFIGTVHSFALTQIIMPYARCIENMLPTDFKVANASECRAAVENAYKIVYNDSGDPHKQWGFAKEKRNRDIDRTLPIWKGHNKEQAEFIEAYELELRKMGLIDFDDMPLIAFKMIKENPWIRQALEARFPILFIDEYQDLGHALHELVQLLCLEGKIRLFAVGDADQSIYGFTGANPELLKSLTERSDIQTIQLKFNYRSGTKIVKASSGALDEDREYKSPDGTPEGEIIFNPVQGPLQVQAKFISEELITQLNSRGYKNDQIAILYRTFKEGNVIVNALEHQKIVFHRTDTKALVKRSSKLARFIEDCAKWVTGGWKIAEPSFTGLLKRALSIVYAGYFTEIEEQEMSLQLINFLQKSRTPNESANIWLIRFNEELIEIWRNRCRNNFQEWDICLEMIQRTSPTENKDMTLDLFSGKTEGSGRLTLSTFHSSKGREFDIVIVFGINNDIIPDWRDQKTSRSLKEARRLFYVAVTRPRSILHLVYQSKNHSVFLNEFYRRC</sequence>
<dbReference type="PANTHER" id="PTHR11070:SF2">
    <property type="entry name" value="ATP-DEPENDENT DNA HELICASE SRS2"/>
    <property type="match status" value="1"/>
</dbReference>
<accession>A0A8E4F9S3</accession>
<dbReference type="InterPro" id="IPR000212">
    <property type="entry name" value="DNA_helicase_UvrD/REP"/>
</dbReference>
<keyword evidence="4 12" id="KW-0347">Helicase</keyword>
<dbReference type="InterPro" id="IPR014016">
    <property type="entry name" value="UvrD-like_ATP-bd"/>
</dbReference>
<comment type="catalytic activity">
    <reaction evidence="8">
        <text>Couples ATP hydrolysis with the unwinding of duplex DNA by translocating in the 3'-5' direction.</text>
        <dbReference type="EC" id="5.6.2.4"/>
    </reaction>
</comment>
<dbReference type="Gene3D" id="1.10.10.160">
    <property type="match status" value="1"/>
</dbReference>
<keyword evidence="6" id="KW-0238">DNA-binding</keyword>
<evidence type="ECO:0000256" key="2">
    <source>
        <dbReference type="ARBA" id="ARBA00022741"/>
    </source>
</evidence>
<dbReference type="InterPro" id="IPR014017">
    <property type="entry name" value="DNA_helicase_UvrD-like_C"/>
</dbReference>
<dbReference type="Pfam" id="PF13361">
    <property type="entry name" value="UvrD_C"/>
    <property type="match status" value="2"/>
</dbReference>
<dbReference type="GO" id="GO:0016787">
    <property type="term" value="F:hydrolase activity"/>
    <property type="evidence" value="ECO:0007669"/>
    <property type="project" value="UniProtKB-UniRule"/>
</dbReference>
<keyword evidence="5 12" id="KW-0067">ATP-binding</keyword>
<evidence type="ECO:0000256" key="7">
    <source>
        <dbReference type="ARBA" id="ARBA00023235"/>
    </source>
</evidence>
<evidence type="ECO:0000256" key="11">
    <source>
        <dbReference type="ARBA" id="ARBA00048988"/>
    </source>
</evidence>
<dbReference type="Gene3D" id="3.40.50.300">
    <property type="entry name" value="P-loop containing nucleotide triphosphate hydrolases"/>
    <property type="match status" value="3"/>
</dbReference>
<keyword evidence="7" id="KW-0413">Isomerase</keyword>
<comment type="catalytic activity">
    <reaction evidence="11">
        <text>ATP + H2O = ADP + phosphate + H(+)</text>
        <dbReference type="Rhea" id="RHEA:13065"/>
        <dbReference type="ChEBI" id="CHEBI:15377"/>
        <dbReference type="ChEBI" id="CHEBI:15378"/>
        <dbReference type="ChEBI" id="CHEBI:30616"/>
        <dbReference type="ChEBI" id="CHEBI:43474"/>
        <dbReference type="ChEBI" id="CHEBI:456216"/>
        <dbReference type="EC" id="5.6.2.4"/>
    </reaction>
</comment>
<dbReference type="InterPro" id="IPR027417">
    <property type="entry name" value="P-loop_NTPase"/>
</dbReference>
<evidence type="ECO:0000256" key="12">
    <source>
        <dbReference type="PROSITE-ProRule" id="PRU00560"/>
    </source>
</evidence>
<dbReference type="GO" id="GO:0005524">
    <property type="term" value="F:ATP binding"/>
    <property type="evidence" value="ECO:0007669"/>
    <property type="project" value="UniProtKB-UniRule"/>
</dbReference>
<dbReference type="PANTHER" id="PTHR11070">
    <property type="entry name" value="UVRD / RECB / PCRA DNA HELICASE FAMILY MEMBER"/>
    <property type="match status" value="1"/>
</dbReference>
<evidence type="ECO:0000256" key="3">
    <source>
        <dbReference type="ARBA" id="ARBA00022801"/>
    </source>
</evidence>
<dbReference type="RefSeq" id="WP_171535087.1">
    <property type="nucleotide sequence ID" value="NZ_JABERH010000031.1"/>
</dbReference>
<comment type="similarity">
    <text evidence="1">Belongs to the helicase family. UvrD subfamily.</text>
</comment>
<proteinExistence type="inferred from homology"/>
<evidence type="ECO:0000313" key="14">
    <source>
        <dbReference type="EMBL" id="NNH39589.1"/>
    </source>
</evidence>
<protein>
    <recommendedName>
        <fullName evidence="9">DNA 3'-5' helicase</fullName>
        <ecNumber evidence="9">5.6.2.4</ecNumber>
    </recommendedName>
    <alternativeName>
        <fullName evidence="10">DNA 3'-5' helicase II</fullName>
    </alternativeName>
</protein>